<dbReference type="PANTHER" id="PTHR45138:SF9">
    <property type="entry name" value="DIGUANYLATE CYCLASE DGCM-RELATED"/>
    <property type="match status" value="1"/>
</dbReference>
<organism evidence="6">
    <name type="scientific">Thermodesulfovibrio autotrophicus</name>
    <dbReference type="NCBI Taxonomy" id="3118333"/>
    <lineage>
        <taxon>Bacteria</taxon>
        <taxon>Pseudomonadati</taxon>
        <taxon>Nitrospirota</taxon>
        <taxon>Thermodesulfovibrionia</taxon>
        <taxon>Thermodesulfovibrionales</taxon>
        <taxon>Thermodesulfovibrionaceae</taxon>
        <taxon>Thermodesulfovibrio</taxon>
    </lineage>
</organism>
<dbReference type="PROSITE" id="PS50887">
    <property type="entry name" value="GGDEF"/>
    <property type="match status" value="1"/>
</dbReference>
<sequence>MNLFVCSNREKFIKKLSDFLKEEVKNLFVSPIDDETIDRIYKSQPDIIILDFCLRTCWKLLKKIVQAPSLREIPLILILRRKDEKTIEKLCNYEIFDYVIEPFLKCEILMKINKASEIVEFKKDFNSLLTKDPLTGAYQRGFLLEKMHEEIQWCNLYKEPLTLAMFDIDFFKKVNDTYGHQTGDKVLIELIHLAHNSMPERALIGRYGGEEFCILLPGTDENTAREILESFREKVEKNDFYTFKGERIKNTISIGFTTYYGEEGYSIDEIIQKADIALYKAKQSGRNRVIFEAIDVE</sequence>
<feature type="modified residue" description="4-aspartylphosphate" evidence="3">
    <location>
        <position position="51"/>
    </location>
</feature>
<dbReference type="EC" id="2.7.7.65" evidence="1"/>
<dbReference type="SUPFAM" id="SSF55073">
    <property type="entry name" value="Nucleotide cyclase"/>
    <property type="match status" value="1"/>
</dbReference>
<dbReference type="NCBIfam" id="TIGR00254">
    <property type="entry name" value="GGDEF"/>
    <property type="match status" value="1"/>
</dbReference>
<dbReference type="Gene3D" id="3.40.50.2300">
    <property type="match status" value="1"/>
</dbReference>
<dbReference type="InterPro" id="IPR011006">
    <property type="entry name" value="CheY-like_superfamily"/>
</dbReference>
<dbReference type="InterPro" id="IPR043128">
    <property type="entry name" value="Rev_trsase/Diguanyl_cyclase"/>
</dbReference>
<accession>A0AAU8GUC1</accession>
<reference evidence="6" key="1">
    <citation type="submission" date="2024-01" db="EMBL/GenBank/DDBJ databases">
        <title>The first autotrophic representatives of the genus Thermodesulfovibrio.</title>
        <authorList>
            <person name="Maltseva A.I."/>
            <person name="Elcheninov A.G."/>
            <person name="Kublanov I.V."/>
            <person name="Lebedinsky A.V."/>
            <person name="Frolov E.N."/>
        </authorList>
    </citation>
    <scope>NUCLEOTIDE SEQUENCE</scope>
    <source>
        <strain evidence="6">3907-1M</strain>
    </source>
</reference>
<dbReference type="Gene3D" id="3.30.70.270">
    <property type="match status" value="1"/>
</dbReference>
<protein>
    <recommendedName>
        <fullName evidence="1">diguanylate cyclase</fullName>
        <ecNumber evidence="1">2.7.7.65</ecNumber>
    </recommendedName>
</protein>
<name>A0AAU8GUC1_9BACT</name>
<gene>
    <name evidence="6" type="ORF">V4D30_07385</name>
</gene>
<dbReference type="SUPFAM" id="SSF52172">
    <property type="entry name" value="CheY-like"/>
    <property type="match status" value="1"/>
</dbReference>
<keyword evidence="6" id="KW-0548">Nucleotidyltransferase</keyword>
<evidence type="ECO:0000259" key="4">
    <source>
        <dbReference type="PROSITE" id="PS50110"/>
    </source>
</evidence>
<feature type="domain" description="GGDEF" evidence="5">
    <location>
        <begin position="159"/>
        <end position="294"/>
    </location>
</feature>
<keyword evidence="3" id="KW-0597">Phosphoprotein</keyword>
<evidence type="ECO:0000313" key="6">
    <source>
        <dbReference type="EMBL" id="XCH46159.1"/>
    </source>
</evidence>
<evidence type="ECO:0000256" key="2">
    <source>
        <dbReference type="ARBA" id="ARBA00034247"/>
    </source>
</evidence>
<dbReference type="InterPro" id="IPR000160">
    <property type="entry name" value="GGDEF_dom"/>
</dbReference>
<dbReference type="PANTHER" id="PTHR45138">
    <property type="entry name" value="REGULATORY COMPONENTS OF SENSORY TRANSDUCTION SYSTEM"/>
    <property type="match status" value="1"/>
</dbReference>
<dbReference type="SMART" id="SM00267">
    <property type="entry name" value="GGDEF"/>
    <property type="match status" value="1"/>
</dbReference>
<dbReference type="KEGG" id="taut:V4D30_07385"/>
<evidence type="ECO:0000256" key="1">
    <source>
        <dbReference type="ARBA" id="ARBA00012528"/>
    </source>
</evidence>
<comment type="catalytic activity">
    <reaction evidence="2">
        <text>2 GTP = 3',3'-c-di-GMP + 2 diphosphate</text>
        <dbReference type="Rhea" id="RHEA:24898"/>
        <dbReference type="ChEBI" id="CHEBI:33019"/>
        <dbReference type="ChEBI" id="CHEBI:37565"/>
        <dbReference type="ChEBI" id="CHEBI:58805"/>
        <dbReference type="EC" id="2.7.7.65"/>
    </reaction>
</comment>
<feature type="domain" description="Response regulatory" evidence="4">
    <location>
        <begin position="2"/>
        <end position="116"/>
    </location>
</feature>
<dbReference type="CDD" id="cd01949">
    <property type="entry name" value="GGDEF"/>
    <property type="match status" value="1"/>
</dbReference>
<dbReference type="AlphaFoldDB" id="A0AAU8GUC1"/>
<keyword evidence="6" id="KW-0808">Transferase</keyword>
<dbReference type="Pfam" id="PF00990">
    <property type="entry name" value="GGDEF"/>
    <property type="match status" value="1"/>
</dbReference>
<evidence type="ECO:0000259" key="5">
    <source>
        <dbReference type="PROSITE" id="PS50887"/>
    </source>
</evidence>
<proteinExistence type="predicted"/>
<dbReference type="GO" id="GO:0000160">
    <property type="term" value="P:phosphorelay signal transduction system"/>
    <property type="evidence" value="ECO:0007669"/>
    <property type="project" value="InterPro"/>
</dbReference>
<dbReference type="InterPro" id="IPR029787">
    <property type="entry name" value="Nucleotide_cyclase"/>
</dbReference>
<dbReference type="FunFam" id="3.30.70.270:FF:000001">
    <property type="entry name" value="Diguanylate cyclase domain protein"/>
    <property type="match status" value="1"/>
</dbReference>
<evidence type="ECO:0000256" key="3">
    <source>
        <dbReference type="PROSITE-ProRule" id="PRU00169"/>
    </source>
</evidence>
<dbReference type="GO" id="GO:0052621">
    <property type="term" value="F:diguanylate cyclase activity"/>
    <property type="evidence" value="ECO:0007669"/>
    <property type="project" value="UniProtKB-EC"/>
</dbReference>
<dbReference type="InterPro" id="IPR050469">
    <property type="entry name" value="Diguanylate_Cyclase"/>
</dbReference>
<dbReference type="PROSITE" id="PS50110">
    <property type="entry name" value="RESPONSE_REGULATORY"/>
    <property type="match status" value="1"/>
</dbReference>
<dbReference type="EMBL" id="CP144373">
    <property type="protein sequence ID" value="XCH46159.1"/>
    <property type="molecule type" value="Genomic_DNA"/>
</dbReference>
<dbReference type="RefSeq" id="WP_353683698.1">
    <property type="nucleotide sequence ID" value="NZ_CP144373.1"/>
</dbReference>
<dbReference type="InterPro" id="IPR001789">
    <property type="entry name" value="Sig_transdc_resp-reg_receiver"/>
</dbReference>